<dbReference type="InterPro" id="IPR005135">
    <property type="entry name" value="Endo/exonuclease/phosphatase"/>
</dbReference>
<sequence>MPAMPLEDSEIVVRPRGGLDIVKTGTITVAVAILAAAKITSEESAADTIGPKAQQNIMVVSTPNEDNAASNSSQRKKRFKTILHGASTAAGRNTLIVCGDFNAMNPAWGYKKYTAKGRDLYQDAMELDFTLITDPTHPTRFGYSVFRDTTPGLTFVKNDVRGAITWRNTGTDLGSDHTIVGISIPEHNDTSIKTHRWIDWDAFRDARRQTLTTISMT</sequence>
<dbReference type="SUPFAM" id="SSF56219">
    <property type="entry name" value="DNase I-like"/>
    <property type="match status" value="1"/>
</dbReference>
<dbReference type="Proteomes" id="UP001321473">
    <property type="component" value="Unassembled WGS sequence"/>
</dbReference>
<dbReference type="EMBL" id="JARKHS020007583">
    <property type="protein sequence ID" value="KAK8781541.1"/>
    <property type="molecule type" value="Genomic_DNA"/>
</dbReference>
<evidence type="ECO:0000259" key="1">
    <source>
        <dbReference type="Pfam" id="PF14529"/>
    </source>
</evidence>
<dbReference type="AlphaFoldDB" id="A0AAQ4F3Q3"/>
<reference evidence="2 3" key="1">
    <citation type="journal article" date="2023" name="Arcadia Sci">
        <title>De novo assembly of a long-read Amblyomma americanum tick genome.</title>
        <authorList>
            <person name="Chou S."/>
            <person name="Poskanzer K.E."/>
            <person name="Rollins M."/>
            <person name="Thuy-Boun P.S."/>
        </authorList>
    </citation>
    <scope>NUCLEOTIDE SEQUENCE [LARGE SCALE GENOMIC DNA]</scope>
    <source>
        <strain evidence="2">F_SG_1</strain>
        <tissue evidence="2">Salivary glands</tissue>
    </source>
</reference>
<keyword evidence="3" id="KW-1185">Reference proteome</keyword>
<organism evidence="2 3">
    <name type="scientific">Amblyomma americanum</name>
    <name type="common">Lone star tick</name>
    <dbReference type="NCBI Taxonomy" id="6943"/>
    <lineage>
        <taxon>Eukaryota</taxon>
        <taxon>Metazoa</taxon>
        <taxon>Ecdysozoa</taxon>
        <taxon>Arthropoda</taxon>
        <taxon>Chelicerata</taxon>
        <taxon>Arachnida</taxon>
        <taxon>Acari</taxon>
        <taxon>Parasitiformes</taxon>
        <taxon>Ixodida</taxon>
        <taxon>Ixodoidea</taxon>
        <taxon>Ixodidae</taxon>
        <taxon>Amblyomminae</taxon>
        <taxon>Amblyomma</taxon>
    </lineage>
</organism>
<dbReference type="Pfam" id="PF14529">
    <property type="entry name" value="Exo_endo_phos_2"/>
    <property type="match status" value="1"/>
</dbReference>
<accession>A0AAQ4F3Q3</accession>
<dbReference type="GO" id="GO:0003824">
    <property type="term" value="F:catalytic activity"/>
    <property type="evidence" value="ECO:0007669"/>
    <property type="project" value="InterPro"/>
</dbReference>
<dbReference type="InterPro" id="IPR036691">
    <property type="entry name" value="Endo/exonu/phosph_ase_sf"/>
</dbReference>
<feature type="domain" description="Endonuclease/exonuclease/phosphatase" evidence="1">
    <location>
        <begin position="76"/>
        <end position="180"/>
    </location>
</feature>
<evidence type="ECO:0000313" key="3">
    <source>
        <dbReference type="Proteomes" id="UP001321473"/>
    </source>
</evidence>
<gene>
    <name evidence="2" type="ORF">V5799_017118</name>
</gene>
<evidence type="ECO:0000313" key="2">
    <source>
        <dbReference type="EMBL" id="KAK8781541.1"/>
    </source>
</evidence>
<name>A0AAQ4F3Q3_AMBAM</name>
<comment type="caution">
    <text evidence="2">The sequence shown here is derived from an EMBL/GenBank/DDBJ whole genome shotgun (WGS) entry which is preliminary data.</text>
</comment>
<dbReference type="Gene3D" id="3.60.10.10">
    <property type="entry name" value="Endonuclease/exonuclease/phosphatase"/>
    <property type="match status" value="1"/>
</dbReference>
<protein>
    <recommendedName>
        <fullName evidence="1">Endonuclease/exonuclease/phosphatase domain-containing protein</fullName>
    </recommendedName>
</protein>
<proteinExistence type="predicted"/>